<dbReference type="PANTHER" id="PTHR15549">
    <property type="entry name" value="PAIRED IMMUNOGLOBULIN-LIKE TYPE 2 RECEPTOR"/>
    <property type="match status" value="1"/>
</dbReference>
<evidence type="ECO:0000256" key="6">
    <source>
        <dbReference type="SAM" id="Phobius"/>
    </source>
</evidence>
<dbReference type="GO" id="GO:0016020">
    <property type="term" value="C:membrane"/>
    <property type="evidence" value="ECO:0007669"/>
    <property type="project" value="UniProtKB-SubCell"/>
</dbReference>
<comment type="caution">
    <text evidence="7">The sequence shown here is derived from an EMBL/GenBank/DDBJ whole genome shotgun (WGS) entry which is preliminary data.</text>
</comment>
<organism evidence="7 8">
    <name type="scientific">Letharia lupina</name>
    <dbReference type="NCBI Taxonomy" id="560253"/>
    <lineage>
        <taxon>Eukaryota</taxon>
        <taxon>Fungi</taxon>
        <taxon>Dikarya</taxon>
        <taxon>Ascomycota</taxon>
        <taxon>Pezizomycotina</taxon>
        <taxon>Lecanoromycetes</taxon>
        <taxon>OSLEUM clade</taxon>
        <taxon>Lecanoromycetidae</taxon>
        <taxon>Lecanorales</taxon>
        <taxon>Lecanorineae</taxon>
        <taxon>Parmeliaceae</taxon>
        <taxon>Letharia</taxon>
    </lineage>
</organism>
<sequence length="193" mass="20085">MSLDRTLSGGETNSDPSDSYEAPPSGDNAVSSTESTDTASFTQASAAASTSSSSKLASGHSSPLAPVTATVTALALLQLLRLHDIGDGAIAGIVVGIVIFVLLTTASVMLCWRRRRRFTQRAVSELPSHQTDAETKSDPSATIWIPELGQEAAVCGPRELAGTPKPLAAPLESHGVTEPYIAEGRLFKIGNPE</sequence>
<evidence type="ECO:0000313" key="8">
    <source>
        <dbReference type="Proteomes" id="UP000593566"/>
    </source>
</evidence>
<reference evidence="7 8" key="1">
    <citation type="journal article" date="2020" name="Genomics">
        <title>Complete, high-quality genomes from long-read metagenomic sequencing of two wolf lichen thalli reveals enigmatic genome architecture.</title>
        <authorList>
            <person name="McKenzie S.K."/>
            <person name="Walston R.F."/>
            <person name="Allen J.L."/>
        </authorList>
    </citation>
    <scope>NUCLEOTIDE SEQUENCE [LARGE SCALE GENOMIC DNA]</scope>
    <source>
        <strain evidence="7">WasteWater1</strain>
    </source>
</reference>
<dbReference type="RefSeq" id="XP_037150995.1">
    <property type="nucleotide sequence ID" value="XM_037293342.1"/>
</dbReference>
<dbReference type="InterPro" id="IPR051694">
    <property type="entry name" value="Immunoregulatory_rcpt-like"/>
</dbReference>
<keyword evidence="2 6" id="KW-0812">Transmembrane</keyword>
<gene>
    <name evidence="7" type="ORF">HO133_002416</name>
</gene>
<accession>A0A8H6CDR7</accession>
<dbReference type="GO" id="GO:0071944">
    <property type="term" value="C:cell periphery"/>
    <property type="evidence" value="ECO:0007669"/>
    <property type="project" value="UniProtKB-ARBA"/>
</dbReference>
<dbReference type="GeneID" id="59330829"/>
<evidence type="ECO:0000256" key="3">
    <source>
        <dbReference type="ARBA" id="ARBA00022989"/>
    </source>
</evidence>
<feature type="compositionally biased region" description="Low complexity" evidence="5">
    <location>
        <begin position="35"/>
        <end position="44"/>
    </location>
</feature>
<dbReference type="Proteomes" id="UP000593566">
    <property type="component" value="Unassembled WGS sequence"/>
</dbReference>
<dbReference type="AlphaFoldDB" id="A0A8H6CDR7"/>
<evidence type="ECO:0000256" key="5">
    <source>
        <dbReference type="SAM" id="MobiDB-lite"/>
    </source>
</evidence>
<dbReference type="EMBL" id="JACCJB010000014">
    <property type="protein sequence ID" value="KAF6221560.1"/>
    <property type="molecule type" value="Genomic_DNA"/>
</dbReference>
<comment type="subcellular location">
    <subcellularLocation>
        <location evidence="1">Membrane</location>
        <topology evidence="1">Single-pass membrane protein</topology>
    </subcellularLocation>
</comment>
<feature type="transmembrane region" description="Helical" evidence="6">
    <location>
        <begin position="89"/>
        <end position="112"/>
    </location>
</feature>
<protein>
    <submittedName>
        <fullName evidence="7">Uncharacterized protein</fullName>
    </submittedName>
</protein>
<proteinExistence type="predicted"/>
<evidence type="ECO:0000256" key="1">
    <source>
        <dbReference type="ARBA" id="ARBA00004167"/>
    </source>
</evidence>
<keyword evidence="4 6" id="KW-0472">Membrane</keyword>
<keyword evidence="8" id="KW-1185">Reference proteome</keyword>
<feature type="region of interest" description="Disordered" evidence="5">
    <location>
        <begin position="1"/>
        <end position="44"/>
    </location>
</feature>
<name>A0A8H6CDR7_9LECA</name>
<evidence type="ECO:0000256" key="4">
    <source>
        <dbReference type="ARBA" id="ARBA00023136"/>
    </source>
</evidence>
<keyword evidence="3 6" id="KW-1133">Transmembrane helix</keyword>
<dbReference type="PANTHER" id="PTHR15549:SF33">
    <property type="entry name" value="MEMBRANE PROTEIN WSC4, PUTATIVE (AFU_ORTHOLOGUE AFUA_5G09020)-RELATED"/>
    <property type="match status" value="1"/>
</dbReference>
<evidence type="ECO:0000313" key="7">
    <source>
        <dbReference type="EMBL" id="KAF6221560.1"/>
    </source>
</evidence>
<evidence type="ECO:0000256" key="2">
    <source>
        <dbReference type="ARBA" id="ARBA00022692"/>
    </source>
</evidence>